<dbReference type="GO" id="GO:0031514">
    <property type="term" value="C:motile cilium"/>
    <property type="evidence" value="ECO:0007669"/>
    <property type="project" value="TreeGrafter"/>
</dbReference>
<gene>
    <name evidence="9" type="ORF">R5R35_008637</name>
</gene>
<feature type="region of interest" description="Disordered" evidence="8">
    <location>
        <begin position="91"/>
        <end position="118"/>
    </location>
</feature>
<proteinExistence type="inferred from homology"/>
<dbReference type="GO" id="GO:0042073">
    <property type="term" value="P:intraciliary transport"/>
    <property type="evidence" value="ECO:0007669"/>
    <property type="project" value="InterPro"/>
</dbReference>
<evidence type="ECO:0000256" key="2">
    <source>
        <dbReference type="ARBA" id="ARBA00007700"/>
    </source>
</evidence>
<keyword evidence="7" id="KW-0966">Cell projection</keyword>
<feature type="compositionally biased region" description="Acidic residues" evidence="8">
    <location>
        <begin position="108"/>
        <end position="118"/>
    </location>
</feature>
<evidence type="ECO:0000256" key="7">
    <source>
        <dbReference type="ARBA" id="ARBA00023273"/>
    </source>
</evidence>
<comment type="caution">
    <text evidence="9">The sequence shown here is derived from an EMBL/GenBank/DDBJ whole genome shotgun (WGS) entry which is preliminary data.</text>
</comment>
<sequence>MATSKGSDDEESSSRKFKVASSSLYDESIDVTDAEEVKSPTTTSKRLPESFSIIDTPPASPGSNPEIISSNEAIASTSNAPAILAIEHSIPPMPASRRVMQSGSDLSDNTEEDDDDDDDVQAATLEGTYDPAEFDHLPVAADIKELFQHITRYTPQNIELEYKLKPFIPDFIPAVGDIDAFLKISRPDGKDDNIGLFVLDEPCANQSEPAVLHLQLRAVAKQSSAKTVVVKKVESAEKQTKSIDRWIKDISDLHRSKPPPTVHYTKPMPDIDNLMQEWPGECEQRLRELGLPSPDLDCDLSKYVDIICSIFDIPLYESRIQSLHVLFALYSAIKNSQYFNNTIDSITESQN</sequence>
<evidence type="ECO:0000256" key="1">
    <source>
        <dbReference type="ARBA" id="ARBA00004120"/>
    </source>
</evidence>
<name>A0AAN9VA71_9ORTH</name>
<protein>
    <recommendedName>
        <fullName evidence="3">Intraflagellar transport protein 46 homolog</fullName>
    </recommendedName>
</protein>
<dbReference type="PANTHER" id="PTHR13376">
    <property type="entry name" value="INTRAFLAGELLAR TRANSPORT PROTEIN 46 HOMOLOG"/>
    <property type="match status" value="1"/>
</dbReference>
<evidence type="ECO:0000313" key="9">
    <source>
        <dbReference type="EMBL" id="KAK7792530.1"/>
    </source>
</evidence>
<keyword evidence="5" id="KW-0969">Cilium</keyword>
<organism evidence="9 10">
    <name type="scientific">Gryllus longicercus</name>
    <dbReference type="NCBI Taxonomy" id="2509291"/>
    <lineage>
        <taxon>Eukaryota</taxon>
        <taxon>Metazoa</taxon>
        <taxon>Ecdysozoa</taxon>
        <taxon>Arthropoda</taxon>
        <taxon>Hexapoda</taxon>
        <taxon>Insecta</taxon>
        <taxon>Pterygota</taxon>
        <taxon>Neoptera</taxon>
        <taxon>Polyneoptera</taxon>
        <taxon>Orthoptera</taxon>
        <taxon>Ensifera</taxon>
        <taxon>Gryllidea</taxon>
        <taxon>Grylloidea</taxon>
        <taxon>Gryllidae</taxon>
        <taxon>Gryllinae</taxon>
        <taxon>Gryllus</taxon>
    </lineage>
</organism>
<keyword evidence="10" id="KW-1185">Reference proteome</keyword>
<dbReference type="AlphaFoldDB" id="A0AAN9VA71"/>
<dbReference type="GO" id="GO:0030992">
    <property type="term" value="C:intraciliary transport particle B"/>
    <property type="evidence" value="ECO:0007669"/>
    <property type="project" value="TreeGrafter"/>
</dbReference>
<accession>A0AAN9VA71</accession>
<comment type="subcellular location">
    <subcellularLocation>
        <location evidence="1">Cytoplasm</location>
        <location evidence="1">Cytoskeleton</location>
        <location evidence="1">Cilium basal body</location>
    </subcellularLocation>
</comment>
<reference evidence="9 10" key="1">
    <citation type="submission" date="2024-03" db="EMBL/GenBank/DDBJ databases">
        <title>The genome assembly and annotation of the cricket Gryllus longicercus Weissman &amp; Gray.</title>
        <authorList>
            <person name="Szrajer S."/>
            <person name="Gray D."/>
            <person name="Ylla G."/>
        </authorList>
    </citation>
    <scope>NUCLEOTIDE SEQUENCE [LARGE SCALE GENOMIC DNA]</scope>
    <source>
        <strain evidence="9">DAG 2021-001</strain>
        <tissue evidence="9">Whole body minus gut</tissue>
    </source>
</reference>
<keyword evidence="4" id="KW-0963">Cytoplasm</keyword>
<comment type="similarity">
    <text evidence="2">Belongs to the IFT46 family.</text>
</comment>
<evidence type="ECO:0000313" key="10">
    <source>
        <dbReference type="Proteomes" id="UP001378592"/>
    </source>
</evidence>
<dbReference type="EMBL" id="JAZDUA010000442">
    <property type="protein sequence ID" value="KAK7792530.1"/>
    <property type="molecule type" value="Genomic_DNA"/>
</dbReference>
<dbReference type="GO" id="GO:0005815">
    <property type="term" value="C:microtubule organizing center"/>
    <property type="evidence" value="ECO:0007669"/>
    <property type="project" value="TreeGrafter"/>
</dbReference>
<evidence type="ECO:0000256" key="3">
    <source>
        <dbReference type="ARBA" id="ARBA00017206"/>
    </source>
</evidence>
<dbReference type="Pfam" id="PF12317">
    <property type="entry name" value="IFT46_B_C"/>
    <property type="match status" value="1"/>
</dbReference>
<evidence type="ECO:0000256" key="8">
    <source>
        <dbReference type="SAM" id="MobiDB-lite"/>
    </source>
</evidence>
<dbReference type="InterPro" id="IPR022088">
    <property type="entry name" value="Intraflagellar_transp_cmplxB"/>
</dbReference>
<evidence type="ECO:0000256" key="6">
    <source>
        <dbReference type="ARBA" id="ARBA00023212"/>
    </source>
</evidence>
<dbReference type="GO" id="GO:0060271">
    <property type="term" value="P:cilium assembly"/>
    <property type="evidence" value="ECO:0007669"/>
    <property type="project" value="TreeGrafter"/>
</dbReference>
<dbReference type="Proteomes" id="UP001378592">
    <property type="component" value="Unassembled WGS sequence"/>
</dbReference>
<evidence type="ECO:0000256" key="5">
    <source>
        <dbReference type="ARBA" id="ARBA00023069"/>
    </source>
</evidence>
<dbReference type="PANTHER" id="PTHR13376:SF0">
    <property type="entry name" value="INTRAFLAGELLAR TRANSPORT PROTEIN 46 HOMOLOG"/>
    <property type="match status" value="1"/>
</dbReference>
<evidence type="ECO:0000256" key="4">
    <source>
        <dbReference type="ARBA" id="ARBA00022490"/>
    </source>
</evidence>
<feature type="region of interest" description="Disordered" evidence="8">
    <location>
        <begin position="1"/>
        <end position="68"/>
    </location>
</feature>
<keyword evidence="6" id="KW-0206">Cytoskeleton</keyword>